<evidence type="ECO:0008006" key="3">
    <source>
        <dbReference type="Google" id="ProtNLM"/>
    </source>
</evidence>
<name>A0AAQ3LEZ7_9BACT</name>
<organism evidence="1 2">
    <name type="scientific">Rubellicoccus peritrichatus</name>
    <dbReference type="NCBI Taxonomy" id="3080537"/>
    <lineage>
        <taxon>Bacteria</taxon>
        <taxon>Pseudomonadati</taxon>
        <taxon>Verrucomicrobiota</taxon>
        <taxon>Opitutia</taxon>
        <taxon>Puniceicoccales</taxon>
        <taxon>Cerasicoccaceae</taxon>
        <taxon>Rubellicoccus</taxon>
    </lineage>
</organism>
<dbReference type="SUPFAM" id="SSF159894">
    <property type="entry name" value="YgaC/TfoX-N like"/>
    <property type="match status" value="1"/>
</dbReference>
<dbReference type="Proteomes" id="UP001304300">
    <property type="component" value="Chromosome"/>
</dbReference>
<proteinExistence type="predicted"/>
<dbReference type="KEGG" id="puo:RZN69_05050"/>
<evidence type="ECO:0000313" key="1">
    <source>
        <dbReference type="EMBL" id="WOO42448.1"/>
    </source>
</evidence>
<accession>A0AAQ3LEZ7</accession>
<reference evidence="1 2" key="1">
    <citation type="submission" date="2023-10" db="EMBL/GenBank/DDBJ databases">
        <title>Rubellicoccus peritrichatus gen. nov., sp. nov., isolated from an algae of coral reef tank.</title>
        <authorList>
            <person name="Luo J."/>
        </authorList>
    </citation>
    <scope>NUCLEOTIDE SEQUENCE [LARGE SCALE GENOMIC DNA]</scope>
    <source>
        <strain evidence="1 2">CR14</strain>
    </source>
</reference>
<dbReference type="AlphaFoldDB" id="A0AAQ3LEZ7"/>
<sequence>MAYDKIVSKLIQESGVEESTMMGTPCLRYKGDFLAMMFEREDALIIKVSPARVDALIDEGIGREFNFTKKRFKEWVLIPREHEEDYEGYIQEALQYAKSKK</sequence>
<gene>
    <name evidence="1" type="ORF">RZN69_05050</name>
</gene>
<dbReference type="RefSeq" id="WP_317834969.1">
    <property type="nucleotide sequence ID" value="NZ_CP136920.1"/>
</dbReference>
<protein>
    <recommendedName>
        <fullName evidence="3">TfoX N-terminal domain-containing protein</fullName>
    </recommendedName>
</protein>
<evidence type="ECO:0000313" key="2">
    <source>
        <dbReference type="Proteomes" id="UP001304300"/>
    </source>
</evidence>
<keyword evidence="2" id="KW-1185">Reference proteome</keyword>
<dbReference type="EMBL" id="CP136920">
    <property type="protein sequence ID" value="WOO42448.1"/>
    <property type="molecule type" value="Genomic_DNA"/>
</dbReference>